<organism evidence="1 2">
    <name type="scientific">Crenichthys baileyi</name>
    <name type="common">White River springfish</name>
    <dbReference type="NCBI Taxonomy" id="28760"/>
    <lineage>
        <taxon>Eukaryota</taxon>
        <taxon>Metazoa</taxon>
        <taxon>Chordata</taxon>
        <taxon>Craniata</taxon>
        <taxon>Vertebrata</taxon>
        <taxon>Euteleostomi</taxon>
        <taxon>Actinopterygii</taxon>
        <taxon>Neopterygii</taxon>
        <taxon>Teleostei</taxon>
        <taxon>Neoteleostei</taxon>
        <taxon>Acanthomorphata</taxon>
        <taxon>Ovalentaria</taxon>
        <taxon>Atherinomorphae</taxon>
        <taxon>Cyprinodontiformes</taxon>
        <taxon>Goodeidae</taxon>
        <taxon>Crenichthys</taxon>
    </lineage>
</organism>
<dbReference type="EMBL" id="JAHHUM010000306">
    <property type="protein sequence ID" value="KAK5621391.1"/>
    <property type="molecule type" value="Genomic_DNA"/>
</dbReference>
<comment type="caution">
    <text evidence="1">The sequence shown here is derived from an EMBL/GenBank/DDBJ whole genome shotgun (WGS) entry which is preliminary data.</text>
</comment>
<proteinExistence type="predicted"/>
<name>A0AAV9SIV9_9TELE</name>
<dbReference type="Proteomes" id="UP001311232">
    <property type="component" value="Unassembled WGS sequence"/>
</dbReference>
<evidence type="ECO:0000313" key="1">
    <source>
        <dbReference type="EMBL" id="KAK5621391.1"/>
    </source>
</evidence>
<protein>
    <submittedName>
        <fullName evidence="1">Uncharacterized protein</fullName>
    </submittedName>
</protein>
<keyword evidence="2" id="KW-1185">Reference proteome</keyword>
<dbReference type="AlphaFoldDB" id="A0AAV9SIV9"/>
<sequence length="148" mass="16501">MESDVFYLATREFQLTEKFTDSVFSVLLCQLWDAGEDKVVLHSPEPRLVLSCEQSELFLAKLQRLPQSLKFPVENFHQGETSIQADIYDLASGILVPSKLLVTGHYSVLLAQNSPPLLQRSRVVNLVQLSTLFCVSSVELSTLLASTS</sequence>
<gene>
    <name evidence="1" type="ORF">CRENBAI_007614</name>
</gene>
<reference evidence="1 2" key="1">
    <citation type="submission" date="2021-06" db="EMBL/GenBank/DDBJ databases">
        <authorList>
            <person name="Palmer J.M."/>
        </authorList>
    </citation>
    <scope>NUCLEOTIDE SEQUENCE [LARGE SCALE GENOMIC DNA]</scope>
    <source>
        <strain evidence="1 2">MEX-2019</strain>
        <tissue evidence="1">Muscle</tissue>
    </source>
</reference>
<evidence type="ECO:0000313" key="2">
    <source>
        <dbReference type="Proteomes" id="UP001311232"/>
    </source>
</evidence>
<accession>A0AAV9SIV9</accession>